<organism evidence="1 2">
    <name type="scientific">Streptomyces zagrosensis</name>
    <dbReference type="NCBI Taxonomy" id="1042984"/>
    <lineage>
        <taxon>Bacteria</taxon>
        <taxon>Bacillati</taxon>
        <taxon>Actinomycetota</taxon>
        <taxon>Actinomycetes</taxon>
        <taxon>Kitasatosporales</taxon>
        <taxon>Streptomycetaceae</taxon>
        <taxon>Streptomyces</taxon>
    </lineage>
</organism>
<keyword evidence="2" id="KW-1185">Reference proteome</keyword>
<name>A0A7W9Q5A7_9ACTN</name>
<evidence type="ECO:0000313" key="2">
    <source>
        <dbReference type="Proteomes" id="UP000588098"/>
    </source>
</evidence>
<gene>
    <name evidence="1" type="ORF">FHS42_000657</name>
</gene>
<proteinExistence type="predicted"/>
<dbReference type="RefSeq" id="WP_184568907.1">
    <property type="nucleotide sequence ID" value="NZ_JACHJL010000001.1"/>
</dbReference>
<protein>
    <submittedName>
        <fullName evidence="1">Uncharacterized protein</fullName>
    </submittedName>
</protein>
<comment type="caution">
    <text evidence="1">The sequence shown here is derived from an EMBL/GenBank/DDBJ whole genome shotgun (WGS) entry which is preliminary data.</text>
</comment>
<dbReference type="EMBL" id="JACHJL010000001">
    <property type="protein sequence ID" value="MBB5933639.1"/>
    <property type="molecule type" value="Genomic_DNA"/>
</dbReference>
<dbReference type="AlphaFoldDB" id="A0A7W9Q5A7"/>
<sequence>MTSIGNRALVLTGHHTVRTADGTVLRFFLGRARAQAHANLSHPTCGWEPVADFEFQHAYENALFDPQGLKSGELRANAHRIQLPLDALAGAGGFFWSDGADEAGIMTTNGNTPGECGLDHLTDLPRGSGDAS</sequence>
<evidence type="ECO:0000313" key="1">
    <source>
        <dbReference type="EMBL" id="MBB5933639.1"/>
    </source>
</evidence>
<accession>A0A7W9Q5A7</accession>
<reference evidence="1 2" key="1">
    <citation type="submission" date="2020-08" db="EMBL/GenBank/DDBJ databases">
        <title>Genomic Encyclopedia of Type Strains, Phase III (KMG-III): the genomes of soil and plant-associated and newly described type strains.</title>
        <authorList>
            <person name="Whitman W."/>
        </authorList>
    </citation>
    <scope>NUCLEOTIDE SEQUENCE [LARGE SCALE GENOMIC DNA]</scope>
    <source>
        <strain evidence="1 2">CECT 8305</strain>
    </source>
</reference>
<dbReference type="Proteomes" id="UP000588098">
    <property type="component" value="Unassembled WGS sequence"/>
</dbReference>